<evidence type="ECO:0000256" key="2">
    <source>
        <dbReference type="ARBA" id="ARBA00023002"/>
    </source>
</evidence>
<dbReference type="eggNOG" id="COG1028">
    <property type="taxonomic scope" value="Bacteria"/>
</dbReference>
<evidence type="ECO:0000313" key="3">
    <source>
        <dbReference type="EMBL" id="KGN39583.1"/>
    </source>
</evidence>
<dbReference type="InterPro" id="IPR002347">
    <property type="entry name" value="SDR_fam"/>
</dbReference>
<dbReference type="EMBL" id="AVPK01000001">
    <property type="protein sequence ID" value="KGN39583.1"/>
    <property type="molecule type" value="Genomic_DNA"/>
</dbReference>
<sequence>MESTTAGEWIAMTVVMTGGSSGFGSVAAQRLRDSGATVIVGSRAESGRAELDLTDLASVRAFARGVAERSEDEPIGTVLLNAGLVRAHDRDRTPDGIETTFAVNHLAHYLLLRLLLPVLADGARVVLTARHAQTLPEVQSRRIRLVAFDPGQVFGTGLARDLALPMRFAWAAMGTRLGSPVRAFNPHMNTVPAAGRALAGLATEEVGFPGVAPPGSGVREVGPGHAYAALRRGRLSWTQPSALAQRPDVAKQLWDDSAELVGLPR</sequence>
<dbReference type="PANTHER" id="PTHR24320:SF148">
    <property type="entry name" value="NAD(P)-BINDING ROSSMANN-FOLD SUPERFAMILY PROTEIN"/>
    <property type="match status" value="1"/>
</dbReference>
<dbReference type="AlphaFoldDB" id="A0A0A0JQY1"/>
<reference evidence="3 4" key="1">
    <citation type="submission" date="2013-08" db="EMBL/GenBank/DDBJ databases">
        <title>The genome sequence of Knoellia subterranea.</title>
        <authorList>
            <person name="Zhu W."/>
            <person name="Wang G."/>
        </authorList>
    </citation>
    <scope>NUCLEOTIDE SEQUENCE [LARGE SCALE GENOMIC DNA]</scope>
    <source>
        <strain evidence="3 4">KCTC 19937</strain>
    </source>
</reference>
<dbReference type="SUPFAM" id="SSF51735">
    <property type="entry name" value="NAD(P)-binding Rossmann-fold domains"/>
    <property type="match status" value="1"/>
</dbReference>
<dbReference type="Proteomes" id="UP000030011">
    <property type="component" value="Unassembled WGS sequence"/>
</dbReference>
<gene>
    <name evidence="3" type="ORF">N803_01740</name>
</gene>
<name>A0A0A0JQY1_9MICO</name>
<proteinExistence type="inferred from homology"/>
<dbReference type="Gene3D" id="3.40.50.720">
    <property type="entry name" value="NAD(P)-binding Rossmann-like Domain"/>
    <property type="match status" value="1"/>
</dbReference>
<comment type="similarity">
    <text evidence="1">Belongs to the short-chain dehydrogenases/reductases (SDR) family.</text>
</comment>
<protein>
    <recommendedName>
        <fullName evidence="5">Short-chain dehydrogenase</fullName>
    </recommendedName>
</protein>
<comment type="caution">
    <text evidence="3">The sequence shown here is derived from an EMBL/GenBank/DDBJ whole genome shotgun (WGS) entry which is preliminary data.</text>
</comment>
<dbReference type="STRING" id="1385521.N803_01740"/>
<evidence type="ECO:0000256" key="1">
    <source>
        <dbReference type="ARBA" id="ARBA00006484"/>
    </source>
</evidence>
<evidence type="ECO:0008006" key="5">
    <source>
        <dbReference type="Google" id="ProtNLM"/>
    </source>
</evidence>
<accession>A0A0A0JQY1</accession>
<dbReference type="RefSeq" id="WP_035902055.1">
    <property type="nucleotide sequence ID" value="NZ_AVPK01000001.1"/>
</dbReference>
<keyword evidence="2" id="KW-0560">Oxidoreductase</keyword>
<keyword evidence="4" id="KW-1185">Reference proteome</keyword>
<organism evidence="3 4">
    <name type="scientific">Knoellia subterranea KCTC 19937</name>
    <dbReference type="NCBI Taxonomy" id="1385521"/>
    <lineage>
        <taxon>Bacteria</taxon>
        <taxon>Bacillati</taxon>
        <taxon>Actinomycetota</taxon>
        <taxon>Actinomycetes</taxon>
        <taxon>Micrococcales</taxon>
        <taxon>Intrasporangiaceae</taxon>
        <taxon>Knoellia</taxon>
    </lineage>
</organism>
<dbReference type="GO" id="GO:0016491">
    <property type="term" value="F:oxidoreductase activity"/>
    <property type="evidence" value="ECO:0007669"/>
    <property type="project" value="UniProtKB-KW"/>
</dbReference>
<evidence type="ECO:0000313" key="4">
    <source>
        <dbReference type="Proteomes" id="UP000030011"/>
    </source>
</evidence>
<dbReference type="InterPro" id="IPR036291">
    <property type="entry name" value="NAD(P)-bd_dom_sf"/>
</dbReference>
<dbReference type="PANTHER" id="PTHR24320">
    <property type="entry name" value="RETINOL DEHYDROGENASE"/>
    <property type="match status" value="1"/>
</dbReference>
<dbReference type="Pfam" id="PF00106">
    <property type="entry name" value="adh_short"/>
    <property type="match status" value="1"/>
</dbReference>